<evidence type="ECO:0000256" key="3">
    <source>
        <dbReference type="ARBA" id="ARBA00022729"/>
    </source>
</evidence>
<dbReference type="NCBIfam" id="TIGR00787">
    <property type="entry name" value="dctP"/>
    <property type="match status" value="1"/>
</dbReference>
<protein>
    <submittedName>
        <fullName evidence="5">DctP family TRAP transporter solute-binding subunit</fullName>
    </submittedName>
</protein>
<comment type="caution">
    <text evidence="5">The sequence shown here is derived from an EMBL/GenBank/DDBJ whole genome shotgun (WGS) entry which is preliminary data.</text>
</comment>
<accession>A0A7Z0LS35</accession>
<evidence type="ECO:0000256" key="2">
    <source>
        <dbReference type="ARBA" id="ARBA00022448"/>
    </source>
</evidence>
<dbReference type="Pfam" id="PF03480">
    <property type="entry name" value="DctP"/>
    <property type="match status" value="1"/>
</dbReference>
<dbReference type="PANTHER" id="PTHR33376:SF7">
    <property type="entry name" value="C4-DICARBOXYLATE-BINDING PROTEIN DCTB"/>
    <property type="match status" value="1"/>
</dbReference>
<dbReference type="InterPro" id="IPR004682">
    <property type="entry name" value="TRAP_DctP"/>
</dbReference>
<keyword evidence="6" id="KW-1185">Reference proteome</keyword>
<dbReference type="GO" id="GO:0055085">
    <property type="term" value="P:transmembrane transport"/>
    <property type="evidence" value="ECO:0007669"/>
    <property type="project" value="InterPro"/>
</dbReference>
<dbReference type="NCBIfam" id="NF037995">
    <property type="entry name" value="TRAP_S1"/>
    <property type="match status" value="1"/>
</dbReference>
<dbReference type="RefSeq" id="WP_179915675.1">
    <property type="nucleotide sequence ID" value="NZ_JACCDE010000008.1"/>
</dbReference>
<reference evidence="5 6" key="1">
    <citation type="journal article" date="2003" name="Extremophiles">
        <title>Halomonas glaciei sp. nov. isolated from fast ice of Adelie Land, Antarctica.</title>
        <authorList>
            <person name="Reddy G.S."/>
            <person name="Raghavan P.U."/>
            <person name="Sarita N.B."/>
            <person name="Prakash J.S."/>
            <person name="Nagesh N."/>
            <person name="Delille D."/>
            <person name="Shivaji S."/>
        </authorList>
    </citation>
    <scope>NUCLEOTIDE SEQUENCE [LARGE SCALE GENOMIC DNA]</scope>
    <source>
        <strain evidence="5 6">DD39</strain>
    </source>
</reference>
<dbReference type="EMBL" id="JACCDE010000008">
    <property type="protein sequence ID" value="NYS77589.1"/>
    <property type="molecule type" value="Genomic_DNA"/>
</dbReference>
<comment type="similarity">
    <text evidence="1">Belongs to the bacterial solute-binding protein 7 family.</text>
</comment>
<proteinExistence type="inferred from homology"/>
<dbReference type="Gene3D" id="3.40.190.170">
    <property type="entry name" value="Bacterial extracellular solute-binding protein, family 7"/>
    <property type="match status" value="1"/>
</dbReference>
<dbReference type="InterPro" id="IPR018389">
    <property type="entry name" value="DctP_fam"/>
</dbReference>
<feature type="signal peptide" evidence="4">
    <location>
        <begin position="1"/>
        <end position="25"/>
    </location>
</feature>
<dbReference type="GO" id="GO:0030288">
    <property type="term" value="C:outer membrane-bounded periplasmic space"/>
    <property type="evidence" value="ECO:0007669"/>
    <property type="project" value="InterPro"/>
</dbReference>
<sequence>MNINRIVVTTGISLAVLISGSTAFAQQPVNVSYNVSEGSSWHQGAERFRDLVAEYSEGDYQVRLHPNAALAGGSDRVEMEMTQSGAIHFLIKSTTWMTGLDSRYQVLGLPWLFPDHDSANAVLDGPAGDALMQDLEQQDLKGLAWGVNGFRQVTNSRGPITEPADFEGLRIRVPGIELYLSIYEELGASPTTMNFAEVFTALQTGAVDGQENPLSLIWSSRFHDVQDHVTIWNYSYDALAFVGSGPFWQGLSEEDQEMFSRAAQEAMDFQREVVKQEDIDLVGELEEAGMTVTTLTDEQLSAFQDVLSPVYERYKESLGSDFVSIFEDGVAELQ</sequence>
<dbReference type="AlphaFoldDB" id="A0A7Z0LS35"/>
<name>A0A7Z0LS35_9GAMM</name>
<feature type="chain" id="PRO_5031401442" evidence="4">
    <location>
        <begin position="26"/>
        <end position="334"/>
    </location>
</feature>
<keyword evidence="3 4" id="KW-0732">Signal</keyword>
<evidence type="ECO:0000313" key="5">
    <source>
        <dbReference type="EMBL" id="NYS77589.1"/>
    </source>
</evidence>
<keyword evidence="2" id="KW-0813">Transport</keyword>
<evidence type="ECO:0000313" key="6">
    <source>
        <dbReference type="Proteomes" id="UP000526892"/>
    </source>
</evidence>
<organism evidence="5 6">
    <name type="scientific">Vreelandella glaciei</name>
    <dbReference type="NCBI Taxonomy" id="186761"/>
    <lineage>
        <taxon>Bacteria</taxon>
        <taxon>Pseudomonadati</taxon>
        <taxon>Pseudomonadota</taxon>
        <taxon>Gammaproteobacteria</taxon>
        <taxon>Oceanospirillales</taxon>
        <taxon>Halomonadaceae</taxon>
        <taxon>Vreelandella</taxon>
    </lineage>
</organism>
<dbReference type="PANTHER" id="PTHR33376">
    <property type="match status" value="1"/>
</dbReference>
<dbReference type="PIRSF" id="PIRSF006470">
    <property type="entry name" value="DctB"/>
    <property type="match status" value="1"/>
</dbReference>
<evidence type="ECO:0000256" key="4">
    <source>
        <dbReference type="SAM" id="SignalP"/>
    </source>
</evidence>
<dbReference type="Proteomes" id="UP000526892">
    <property type="component" value="Unassembled WGS sequence"/>
</dbReference>
<dbReference type="InterPro" id="IPR038404">
    <property type="entry name" value="TRAP_DctP_sf"/>
</dbReference>
<evidence type="ECO:0000256" key="1">
    <source>
        <dbReference type="ARBA" id="ARBA00009023"/>
    </source>
</evidence>
<gene>
    <name evidence="5" type="ORF">HZS80_07640</name>
</gene>